<protein>
    <submittedName>
        <fullName evidence="1">Uncharacterized protein</fullName>
    </submittedName>
</protein>
<dbReference type="EMBL" id="QXFV01000550">
    <property type="protein sequence ID" value="KAE9034410.1"/>
    <property type="molecule type" value="Genomic_DNA"/>
</dbReference>
<evidence type="ECO:0000313" key="2">
    <source>
        <dbReference type="Proteomes" id="UP000429607"/>
    </source>
</evidence>
<evidence type="ECO:0000313" key="1">
    <source>
        <dbReference type="EMBL" id="KAE9034410.1"/>
    </source>
</evidence>
<reference evidence="1 2" key="1">
    <citation type="submission" date="2018-09" db="EMBL/GenBank/DDBJ databases">
        <title>Genomic investigation of the strawberry pathogen Phytophthora fragariae indicates pathogenicity is determined by transcriptional variation in three key races.</title>
        <authorList>
            <person name="Adams T.M."/>
            <person name="Armitage A.D."/>
            <person name="Sobczyk M.K."/>
            <person name="Bates H.J."/>
            <person name="Dunwell J.M."/>
            <person name="Nellist C.F."/>
            <person name="Harrison R.J."/>
        </authorList>
    </citation>
    <scope>NUCLEOTIDE SEQUENCE [LARGE SCALE GENOMIC DNA]</scope>
    <source>
        <strain evidence="1 2">SCRP249</strain>
    </source>
</reference>
<proteinExistence type="predicted"/>
<sequence>MAYATNIPMTTLLRYISNKLVRRVTVRVNTTLSEDHKRRRLARTSSGILGKIVSTTS</sequence>
<gene>
    <name evidence="1" type="ORF">PR001_g9745</name>
</gene>
<dbReference type="Proteomes" id="UP000429607">
    <property type="component" value="Unassembled WGS sequence"/>
</dbReference>
<name>A0A6A3MNE2_9STRA</name>
<dbReference type="AlphaFoldDB" id="A0A6A3MNE2"/>
<organism evidence="1 2">
    <name type="scientific">Phytophthora rubi</name>
    <dbReference type="NCBI Taxonomy" id="129364"/>
    <lineage>
        <taxon>Eukaryota</taxon>
        <taxon>Sar</taxon>
        <taxon>Stramenopiles</taxon>
        <taxon>Oomycota</taxon>
        <taxon>Peronosporomycetes</taxon>
        <taxon>Peronosporales</taxon>
        <taxon>Peronosporaceae</taxon>
        <taxon>Phytophthora</taxon>
    </lineage>
</organism>
<accession>A0A6A3MNE2</accession>
<comment type="caution">
    <text evidence="1">The sequence shown here is derived from an EMBL/GenBank/DDBJ whole genome shotgun (WGS) entry which is preliminary data.</text>
</comment>